<organism evidence="1 2">
    <name type="scientific">Clunio marinus</name>
    <dbReference type="NCBI Taxonomy" id="568069"/>
    <lineage>
        <taxon>Eukaryota</taxon>
        <taxon>Metazoa</taxon>
        <taxon>Ecdysozoa</taxon>
        <taxon>Arthropoda</taxon>
        <taxon>Hexapoda</taxon>
        <taxon>Insecta</taxon>
        <taxon>Pterygota</taxon>
        <taxon>Neoptera</taxon>
        <taxon>Endopterygota</taxon>
        <taxon>Diptera</taxon>
        <taxon>Nematocera</taxon>
        <taxon>Chironomoidea</taxon>
        <taxon>Chironomidae</taxon>
        <taxon>Clunio</taxon>
    </lineage>
</organism>
<proteinExistence type="predicted"/>
<reference evidence="1 2" key="1">
    <citation type="submission" date="2015-04" db="EMBL/GenBank/DDBJ databases">
        <authorList>
            <person name="Syromyatnikov M.Y."/>
            <person name="Popov V.N."/>
        </authorList>
    </citation>
    <scope>NUCLEOTIDE SEQUENCE [LARGE SCALE GENOMIC DNA]</scope>
</reference>
<evidence type="ECO:0000313" key="1">
    <source>
        <dbReference type="EMBL" id="CRK98396.1"/>
    </source>
</evidence>
<dbReference type="EMBL" id="CVRI01000047">
    <property type="protein sequence ID" value="CRK98396.1"/>
    <property type="molecule type" value="Genomic_DNA"/>
</dbReference>
<name>A0A1J1IFT5_9DIPT</name>
<gene>
    <name evidence="1" type="ORF">CLUMA_CG011755</name>
</gene>
<keyword evidence="2" id="KW-1185">Reference proteome</keyword>
<sequence>MKVLLKNSFKRNKANFDLVKKYEVVQSNHLKRMNWILRIDKTRKEFPWNLIIICNINESERLCKTLIGIQFTAEKVSIA</sequence>
<evidence type="ECO:0000313" key="2">
    <source>
        <dbReference type="Proteomes" id="UP000183832"/>
    </source>
</evidence>
<accession>A0A1J1IFT5</accession>
<dbReference type="AlphaFoldDB" id="A0A1J1IFT5"/>
<dbReference type="Proteomes" id="UP000183832">
    <property type="component" value="Unassembled WGS sequence"/>
</dbReference>
<protein>
    <submittedName>
        <fullName evidence="1">CLUMA_CG011755, isoform A</fullName>
    </submittedName>
</protein>